<gene>
    <name evidence="1" type="ORF">GZ37D1_22</name>
</gene>
<dbReference type="AlphaFoldDB" id="Q648K2"/>
<reference evidence="1" key="2">
    <citation type="submission" date="2004-08" db="EMBL/GenBank/DDBJ databases">
        <authorList>
            <person name="Putnam N."/>
            <person name="Detter J.C."/>
            <person name="Richardson P.M."/>
            <person name="Rokhsar D."/>
        </authorList>
    </citation>
    <scope>NUCLEOTIDE SEQUENCE</scope>
</reference>
<proteinExistence type="predicted"/>
<accession>Q648K2</accession>
<name>Q648K2_UNCAG</name>
<organism evidence="1">
    <name type="scientific">Uncultured archaeon GZfos26G2</name>
    <dbReference type="NCBI Taxonomy" id="3386331"/>
    <lineage>
        <taxon>Archaea</taxon>
        <taxon>Methanobacteriati</taxon>
        <taxon>Methanobacteriota</taxon>
        <taxon>Stenosarchaea group</taxon>
        <taxon>Methanomicrobia</taxon>
        <taxon>Candidatus Methanophagales</taxon>
        <taxon>Candidatus Methanophagaceae</taxon>
        <taxon>Candidatus Methanophaga</taxon>
    </lineage>
</organism>
<protein>
    <submittedName>
        <fullName evidence="1">Uncharacterized protein</fullName>
    </submittedName>
</protein>
<evidence type="ECO:0000313" key="1">
    <source>
        <dbReference type="EMBL" id="AAU84175.1"/>
    </source>
</evidence>
<reference evidence="1" key="1">
    <citation type="journal article" date="2004" name="Science">
        <title>Reverse methanogenesis: testing the hypothesis with environmental genomics.</title>
        <authorList>
            <person name="Hallam S.J."/>
            <person name="Putnam N."/>
            <person name="Preston C.M."/>
            <person name="Detter J.C."/>
            <person name="Rokhsar D."/>
            <person name="Richardson P.M."/>
            <person name="DeLong E.F."/>
        </authorList>
    </citation>
    <scope>NUCLEOTIDE SEQUENCE</scope>
</reference>
<dbReference type="EMBL" id="AY714868">
    <property type="protein sequence ID" value="AAU84175.1"/>
    <property type="molecule type" value="Genomic_DNA"/>
</dbReference>
<sequence length="36" mass="4348">MFIFFYPLFIFISPMILSPSKSPNRKFFLLAQVFFL</sequence>